<reference evidence="2" key="1">
    <citation type="submission" date="2015-04" db="UniProtKB">
        <authorList>
            <consortium name="EnsemblPlants"/>
        </authorList>
    </citation>
    <scope>IDENTIFICATION</scope>
</reference>
<dbReference type="AlphaFoldDB" id="A0A0E0DQA2"/>
<dbReference type="Gramene" id="OMERI05G11420.1">
    <property type="protein sequence ID" value="OMERI05G11420.1"/>
    <property type="gene ID" value="OMERI05G11420"/>
</dbReference>
<proteinExistence type="predicted"/>
<accession>A0A0E0DQA2</accession>
<dbReference type="HOGENOM" id="CLU_167151_0_0_1"/>
<reference evidence="2" key="2">
    <citation type="submission" date="2018-05" db="EMBL/GenBank/DDBJ databases">
        <title>OmerRS3 (Oryza meridionalis Reference Sequence Version 3).</title>
        <authorList>
            <person name="Zhang J."/>
            <person name="Kudrna D."/>
            <person name="Lee S."/>
            <person name="Talag J."/>
            <person name="Welchert J."/>
            <person name="Wing R.A."/>
        </authorList>
    </citation>
    <scope>NUCLEOTIDE SEQUENCE [LARGE SCALE GENOMIC DNA]</scope>
    <source>
        <strain evidence="2">cv. OR44</strain>
    </source>
</reference>
<keyword evidence="3" id="KW-1185">Reference proteome</keyword>
<organism evidence="2">
    <name type="scientific">Oryza meridionalis</name>
    <dbReference type="NCBI Taxonomy" id="40149"/>
    <lineage>
        <taxon>Eukaryota</taxon>
        <taxon>Viridiplantae</taxon>
        <taxon>Streptophyta</taxon>
        <taxon>Embryophyta</taxon>
        <taxon>Tracheophyta</taxon>
        <taxon>Spermatophyta</taxon>
        <taxon>Magnoliopsida</taxon>
        <taxon>Liliopsida</taxon>
        <taxon>Poales</taxon>
        <taxon>Poaceae</taxon>
        <taxon>BOP clade</taxon>
        <taxon>Oryzoideae</taxon>
        <taxon>Oryzeae</taxon>
        <taxon>Oryzinae</taxon>
        <taxon>Oryza</taxon>
    </lineage>
</organism>
<dbReference type="Proteomes" id="UP000008021">
    <property type="component" value="Chromosome 5"/>
</dbReference>
<name>A0A0E0DQA2_9ORYZ</name>
<feature type="compositionally biased region" description="Pro residues" evidence="1">
    <location>
        <begin position="35"/>
        <end position="44"/>
    </location>
</feature>
<evidence type="ECO:0000313" key="2">
    <source>
        <dbReference type="EnsemblPlants" id="OMERI05G11420.1"/>
    </source>
</evidence>
<evidence type="ECO:0000313" key="3">
    <source>
        <dbReference type="Proteomes" id="UP000008021"/>
    </source>
</evidence>
<feature type="compositionally biased region" description="Acidic residues" evidence="1">
    <location>
        <begin position="79"/>
        <end position="89"/>
    </location>
</feature>
<dbReference type="EnsemblPlants" id="OMERI05G11420.1">
    <property type="protein sequence ID" value="OMERI05G11420.1"/>
    <property type="gene ID" value="OMERI05G11420"/>
</dbReference>
<protein>
    <submittedName>
        <fullName evidence="2">Uncharacterized protein</fullName>
    </submittedName>
</protein>
<evidence type="ECO:0000256" key="1">
    <source>
        <dbReference type="SAM" id="MobiDB-lite"/>
    </source>
</evidence>
<feature type="region of interest" description="Disordered" evidence="1">
    <location>
        <begin position="1"/>
        <end position="89"/>
    </location>
</feature>
<sequence>MVPVPPNARKSEIKLSAPQQPRGGNCCGDDARAPPAGPSWPPPRGGGDGDGAASVPPNRPEGYSTSDNEVDGPGKYFSEEDEEEEAAEEFVEDIVAEKEWEGFTLEYDHGSDADEDVAE</sequence>